<protein>
    <recommendedName>
        <fullName evidence="7">Matrix metalloproteinase-14</fullName>
        <ecNumber evidence="6">3.4.24.80</ecNumber>
    </recommendedName>
</protein>
<dbReference type="InterPro" id="IPR001818">
    <property type="entry name" value="Pept_M10_metallopeptidase"/>
</dbReference>
<dbReference type="Gene3D" id="2.110.10.10">
    <property type="entry name" value="Hemopexin-like domain"/>
    <property type="match status" value="1"/>
</dbReference>
<evidence type="ECO:0000259" key="22">
    <source>
        <dbReference type="SMART" id="SM00235"/>
    </source>
</evidence>
<feature type="repeat" description="Hemopexin" evidence="20">
    <location>
        <begin position="280"/>
        <end position="322"/>
    </location>
</feature>
<name>B0XCG0_CULQU</name>
<keyword evidence="10" id="KW-0645">Protease</keyword>
<evidence type="ECO:0000313" key="23">
    <source>
        <dbReference type="EMBL" id="EDS44790.1"/>
    </source>
</evidence>
<dbReference type="VEuPathDB" id="VectorBase:CQUJHB006563"/>
<evidence type="ECO:0000256" key="3">
    <source>
        <dbReference type="ARBA" id="ARBA00004223"/>
    </source>
</evidence>
<dbReference type="Gene3D" id="1.10.101.10">
    <property type="entry name" value="PGBD-like superfamily/PGBD"/>
    <property type="match status" value="1"/>
</dbReference>
<evidence type="ECO:0000256" key="20">
    <source>
        <dbReference type="PROSITE-ProRule" id="PRU01011"/>
    </source>
</evidence>
<dbReference type="GO" id="GO:0008270">
    <property type="term" value="F:zinc ion binding"/>
    <property type="evidence" value="ECO:0007669"/>
    <property type="project" value="InterPro"/>
</dbReference>
<comment type="catalytic activity">
    <reaction evidence="1">
        <text>Endopeptidase activity. Activates progelatinase A by cleavage of the propeptide at 37-Asn-|-Leu-38. Other bonds hydrolyzed include 35-Gly-|-Ile-36 in the propeptide of collagenase 3, and 341-Asn-|-Phe-342, 441-Asp-|-Leu-442 and 354-Gln-|-Thr-355 in the aggrecan interglobular domain.</text>
        <dbReference type="EC" id="3.4.24.80"/>
    </reaction>
</comment>
<dbReference type="InterPro" id="IPR021190">
    <property type="entry name" value="Pept_M10A"/>
</dbReference>
<evidence type="ECO:0000256" key="12">
    <source>
        <dbReference type="ARBA" id="ARBA00022729"/>
    </source>
</evidence>
<feature type="domain" description="Peptidase metallopeptidase" evidence="22">
    <location>
        <begin position="462"/>
        <end position="618"/>
    </location>
</feature>
<dbReference type="VEuPathDB" id="VectorBase:CPIJ016692"/>
<dbReference type="GO" id="GO:0030198">
    <property type="term" value="P:extracellular matrix organization"/>
    <property type="evidence" value="ECO:0007669"/>
    <property type="project" value="TreeGrafter"/>
</dbReference>
<dbReference type="Gene3D" id="3.40.390.10">
    <property type="entry name" value="Collagenase (Catalytic Domain)"/>
    <property type="match status" value="2"/>
</dbReference>
<keyword evidence="25" id="KW-1185">Reference proteome</keyword>
<dbReference type="KEGG" id="cqu:CpipJ_CPIJ016692"/>
<dbReference type="InterPro" id="IPR036375">
    <property type="entry name" value="Hemopexin-like_dom_sf"/>
</dbReference>
<dbReference type="GO" id="GO:0004222">
    <property type="term" value="F:metalloendopeptidase activity"/>
    <property type="evidence" value="ECO:0007669"/>
    <property type="project" value="InterPro"/>
</dbReference>
<evidence type="ECO:0000256" key="17">
    <source>
        <dbReference type="ARBA" id="ARBA00023049"/>
    </source>
</evidence>
<evidence type="ECO:0000256" key="4">
    <source>
        <dbReference type="ARBA" id="ARBA00004496"/>
    </source>
</evidence>
<keyword evidence="18" id="KW-0865">Zymogen</keyword>
<organism>
    <name type="scientific">Culex quinquefasciatus</name>
    <name type="common">Southern house mosquito</name>
    <name type="synonym">Culex pungens</name>
    <dbReference type="NCBI Taxonomy" id="7176"/>
    <lineage>
        <taxon>Eukaryota</taxon>
        <taxon>Metazoa</taxon>
        <taxon>Ecdysozoa</taxon>
        <taxon>Arthropoda</taxon>
        <taxon>Hexapoda</taxon>
        <taxon>Insecta</taxon>
        <taxon>Pterygota</taxon>
        <taxon>Neoptera</taxon>
        <taxon>Endopterygota</taxon>
        <taxon>Diptera</taxon>
        <taxon>Nematocera</taxon>
        <taxon>Culicoidea</taxon>
        <taxon>Culicidae</taxon>
        <taxon>Culicinae</taxon>
        <taxon>Culicini</taxon>
        <taxon>Culex</taxon>
        <taxon>Culex</taxon>
    </lineage>
</organism>
<feature type="signal peptide" evidence="21">
    <location>
        <begin position="1"/>
        <end position="21"/>
    </location>
</feature>
<keyword evidence="14" id="KW-0378">Hydrolase</keyword>
<dbReference type="InterPro" id="IPR002477">
    <property type="entry name" value="Peptidoglycan-bd-like"/>
</dbReference>
<reference evidence="23" key="1">
    <citation type="submission" date="2007-03" db="EMBL/GenBank/DDBJ databases">
        <title>Annotation of Culex pipiens quinquefasciatus.</title>
        <authorList>
            <consortium name="The Broad Institute Genome Sequencing Platform"/>
            <person name="Atkinson P.W."/>
            <person name="Hemingway J."/>
            <person name="Christensen B.M."/>
            <person name="Higgs S."/>
            <person name="Kodira C."/>
            <person name="Hannick L."/>
            <person name="Megy K."/>
            <person name="O'Leary S."/>
            <person name="Pearson M."/>
            <person name="Haas B.J."/>
            <person name="Mauceli E."/>
            <person name="Wortman J.R."/>
            <person name="Lee N.H."/>
            <person name="Guigo R."/>
            <person name="Stanke M."/>
            <person name="Alvarado L."/>
            <person name="Amedeo P."/>
            <person name="Antoine C.H."/>
            <person name="Arensburger P."/>
            <person name="Bidwell S.L."/>
            <person name="Crawford M."/>
            <person name="Camaro F."/>
            <person name="Devon K."/>
            <person name="Engels R."/>
            <person name="Hammond M."/>
            <person name="Howarth C."/>
            <person name="Koehrsen M."/>
            <person name="Lawson D."/>
            <person name="Montgomery P."/>
            <person name="Nene V."/>
            <person name="Nusbaum C."/>
            <person name="Puiu D."/>
            <person name="Romero-Severson J."/>
            <person name="Severson D.W."/>
            <person name="Shumway M."/>
            <person name="Sisk P."/>
            <person name="Stolte C."/>
            <person name="Zeng Q."/>
            <person name="Eisenstadt E."/>
            <person name="Fraser-Liggett C."/>
            <person name="Strausberg R."/>
            <person name="Galagan J."/>
            <person name="Birren B."/>
            <person name="Collins F.H."/>
        </authorList>
    </citation>
    <scope>NUCLEOTIDE SEQUENCE [LARGE SCALE GENOMIC DNA]</scope>
    <source>
        <strain evidence="23">JHB</strain>
    </source>
</reference>
<dbReference type="InterPro" id="IPR036365">
    <property type="entry name" value="PGBD-like_sf"/>
</dbReference>
<dbReference type="OrthoDB" id="7753473at2759"/>
<keyword evidence="16" id="KW-0106">Calcium</keyword>
<evidence type="ECO:0000313" key="25">
    <source>
        <dbReference type="Proteomes" id="UP000002320"/>
    </source>
</evidence>
<feature type="chain" id="PRO_5011409247" description="Matrix metalloproteinase-14" evidence="21">
    <location>
        <begin position="22"/>
        <end position="667"/>
    </location>
</feature>
<dbReference type="STRING" id="7176.B0XCG0"/>
<dbReference type="SMART" id="SM00235">
    <property type="entry name" value="ZnMc"/>
    <property type="match status" value="2"/>
</dbReference>
<dbReference type="PANTHER" id="PTHR10201:SF291">
    <property type="entry name" value="MATRIX METALLOPROTEINASE 1, ISOFORM C-RELATED"/>
    <property type="match status" value="1"/>
</dbReference>
<keyword evidence="19" id="KW-1015">Disulfide bond</keyword>
<dbReference type="Proteomes" id="UP000002320">
    <property type="component" value="Unassembled WGS sequence"/>
</dbReference>
<dbReference type="AlphaFoldDB" id="B0XCG0"/>
<evidence type="ECO:0000256" key="14">
    <source>
        <dbReference type="ARBA" id="ARBA00022801"/>
    </source>
</evidence>
<dbReference type="PROSITE" id="PS00024">
    <property type="entry name" value="HEMOPEXIN"/>
    <property type="match status" value="1"/>
</dbReference>
<dbReference type="SMART" id="SM00120">
    <property type="entry name" value="HX"/>
    <property type="match status" value="3"/>
</dbReference>
<keyword evidence="15" id="KW-0862">Zinc</keyword>
<dbReference type="CDD" id="cd04278">
    <property type="entry name" value="ZnMc_MMP"/>
    <property type="match status" value="1"/>
</dbReference>
<evidence type="ECO:0000313" key="24">
    <source>
        <dbReference type="EnsemblMetazoa" id="CPIJ016692-PA"/>
    </source>
</evidence>
<dbReference type="PROSITE" id="PS51642">
    <property type="entry name" value="HEMOPEXIN_2"/>
    <property type="match status" value="3"/>
</dbReference>
<evidence type="ECO:0000256" key="7">
    <source>
        <dbReference type="ARBA" id="ARBA00020199"/>
    </source>
</evidence>
<dbReference type="EC" id="3.4.24.80" evidence="6"/>
<dbReference type="PRINTS" id="PR00138">
    <property type="entry name" value="MATRIXIN"/>
</dbReference>
<evidence type="ECO:0000256" key="6">
    <source>
        <dbReference type="ARBA" id="ARBA00012342"/>
    </source>
</evidence>
<reference evidence="24" key="2">
    <citation type="submission" date="2020-05" db="UniProtKB">
        <authorList>
            <consortium name="EnsemblMetazoa"/>
        </authorList>
    </citation>
    <scope>IDENTIFICATION</scope>
    <source>
        <strain evidence="24">JHB</strain>
    </source>
</reference>
<comment type="similarity">
    <text evidence="5">Belongs to the peptidase M10A family.</text>
</comment>
<feature type="repeat" description="Hemopexin" evidence="20">
    <location>
        <begin position="369"/>
        <end position="414"/>
    </location>
</feature>
<dbReference type="InterPro" id="IPR036366">
    <property type="entry name" value="PGBDSf"/>
</dbReference>
<dbReference type="EMBL" id="DS232689">
    <property type="protein sequence ID" value="EDS44790.1"/>
    <property type="molecule type" value="Genomic_DNA"/>
</dbReference>
<dbReference type="eggNOG" id="KOG1565">
    <property type="taxonomic scope" value="Eukaryota"/>
</dbReference>
<keyword evidence="8" id="KW-0963">Cytoplasm</keyword>
<dbReference type="CDD" id="cd00094">
    <property type="entry name" value="HX"/>
    <property type="match status" value="1"/>
</dbReference>
<accession>B0XCG0</accession>
<dbReference type="Pfam" id="PF00045">
    <property type="entry name" value="Hemopexin"/>
    <property type="match status" value="2"/>
</dbReference>
<dbReference type="OMA" id="CINPFAN"/>
<dbReference type="VEuPathDB" id="VectorBase:CQUJHB006193"/>
<evidence type="ECO:0000256" key="9">
    <source>
        <dbReference type="ARBA" id="ARBA00022553"/>
    </source>
</evidence>
<dbReference type="SUPFAM" id="SSF55486">
    <property type="entry name" value="Metalloproteases ('zincins'), catalytic domain"/>
    <property type="match status" value="2"/>
</dbReference>
<dbReference type="InterPro" id="IPR006026">
    <property type="entry name" value="Peptidase_Metallo"/>
</dbReference>
<dbReference type="GO" id="GO:0031012">
    <property type="term" value="C:extracellular matrix"/>
    <property type="evidence" value="ECO:0007669"/>
    <property type="project" value="InterPro"/>
</dbReference>
<dbReference type="Pfam" id="PF00413">
    <property type="entry name" value="Peptidase_M10"/>
    <property type="match status" value="2"/>
</dbReference>
<evidence type="ECO:0000256" key="21">
    <source>
        <dbReference type="SAM" id="SignalP"/>
    </source>
</evidence>
<dbReference type="PANTHER" id="PTHR10201">
    <property type="entry name" value="MATRIX METALLOPROTEINASE"/>
    <property type="match status" value="1"/>
</dbReference>
<evidence type="ECO:0000256" key="2">
    <source>
        <dbReference type="ARBA" id="ARBA00001947"/>
    </source>
</evidence>
<dbReference type="InterPro" id="IPR024079">
    <property type="entry name" value="MetalloPept_cat_dom_sf"/>
</dbReference>
<dbReference type="GO" id="GO:0006508">
    <property type="term" value="P:proteolysis"/>
    <property type="evidence" value="ECO:0007669"/>
    <property type="project" value="UniProtKB-KW"/>
</dbReference>
<comment type="cofactor">
    <cofactor evidence="2">
        <name>Zn(2+)</name>
        <dbReference type="ChEBI" id="CHEBI:29105"/>
    </cofactor>
</comment>
<evidence type="ECO:0000256" key="18">
    <source>
        <dbReference type="ARBA" id="ARBA00023145"/>
    </source>
</evidence>
<gene>
    <name evidence="24" type="primary">6050777</name>
    <name evidence="23" type="ORF">CpipJ_CPIJ016692</name>
</gene>
<proteinExistence type="inferred from homology"/>
<comment type="subcellular location">
    <subcellularLocation>
        <location evidence="4">Cytoplasm</location>
    </subcellularLocation>
    <subcellularLocation>
        <location evidence="3">Melanosome</location>
    </subcellularLocation>
</comment>
<keyword evidence="13" id="KW-0677">Repeat</keyword>
<dbReference type="InterPro" id="IPR018486">
    <property type="entry name" value="Hemopexin_CS"/>
</dbReference>
<evidence type="ECO:0000256" key="19">
    <source>
        <dbReference type="ARBA" id="ARBA00023157"/>
    </source>
</evidence>
<evidence type="ECO:0000256" key="13">
    <source>
        <dbReference type="ARBA" id="ARBA00022737"/>
    </source>
</evidence>
<keyword evidence="9" id="KW-0597">Phosphoprotein</keyword>
<dbReference type="SUPFAM" id="SSF47090">
    <property type="entry name" value="PGBD-like"/>
    <property type="match status" value="2"/>
</dbReference>
<evidence type="ECO:0000256" key="8">
    <source>
        <dbReference type="ARBA" id="ARBA00022490"/>
    </source>
</evidence>
<feature type="repeat" description="Hemopexin" evidence="20">
    <location>
        <begin position="323"/>
        <end position="368"/>
    </location>
</feature>
<sequence length="667" mass="73752">MKVLVFFSLIVCGQNFQSVEGLPTKFSKSLPNFNTGGTVLQDPDRSIEIPKITHKQAEVILDDLGYETSENPTNGFQIGTRSGFEGSERIRSFQRDNGLPETGILDDETQLAIGSPRCGVRTRKLPRGTPQGHDPSADQAIIPRVEQGDQFGFFGGSGDSADIEISFGGKEHKLRSVRCAFDNPKTLAHAFLPTLGDLHFNTKYFFEGERSLGDFLDTALHEIGHSLGLDHINSEASLMHPTASNQFTKPQPIDIEHIQALYGVRNGSGTYRSAPKFCSLREIDAVFEDVFGKIYAFAGDYFYDLSDEDPEGQLISSKWPGLPGGIDAAFQFGNGRSYFFKGDKYYRFKGSRMERAPLRTIAKGFPGFPSNVDAVMVDGDGDIYAFKGSEYWLYSADLKRAIGPRDIENMGIVPEYVDAVVLRNYQRTNGLPETGILDDETRFVIGQPGCGVRRSDRTASGELQKWHKSTLTYAIANYHVGHPYSTIRALIQQAFHEWSRVTNLDFVEVGDTDSADIELKFGGKHHQMWNGQCSFEGGNTLAHAYDPQFGDVHFNTQYYFDEGNSLNDFLETAVHEIGHSLGLGHILSSASIMHPIATKVFTKPQPIDVQLVQALYGVRNSYSSSSPHTFCSLTKIDAVFKDDSGKTYVFAGTTSTIFTPAAILKVS</sequence>
<dbReference type="SUPFAM" id="SSF50923">
    <property type="entry name" value="Hemopexin-like domain"/>
    <property type="match status" value="1"/>
</dbReference>
<dbReference type="InterPro" id="IPR000585">
    <property type="entry name" value="Hemopexin-like_dom"/>
</dbReference>
<keyword evidence="17" id="KW-0482">Metalloprotease</keyword>
<dbReference type="EnsemblMetazoa" id="CPIJ016692-RA">
    <property type="protein sequence ID" value="CPIJ016692-PA"/>
    <property type="gene ID" value="CPIJ016692"/>
</dbReference>
<keyword evidence="12 21" id="KW-0732">Signal</keyword>
<dbReference type="HOGENOM" id="CLU_411772_0_0_1"/>
<evidence type="ECO:0000256" key="15">
    <source>
        <dbReference type="ARBA" id="ARBA00022833"/>
    </source>
</evidence>
<dbReference type="GO" id="GO:0030574">
    <property type="term" value="P:collagen catabolic process"/>
    <property type="evidence" value="ECO:0007669"/>
    <property type="project" value="TreeGrafter"/>
</dbReference>
<dbReference type="InParanoid" id="B0XCG0"/>
<dbReference type="InterPro" id="IPR018487">
    <property type="entry name" value="Hemopexin-like_repeat"/>
</dbReference>
<dbReference type="Pfam" id="PF01471">
    <property type="entry name" value="PG_binding_1"/>
    <property type="match status" value="1"/>
</dbReference>
<keyword evidence="11" id="KW-0479">Metal-binding</keyword>
<evidence type="ECO:0000256" key="16">
    <source>
        <dbReference type="ARBA" id="ARBA00022837"/>
    </source>
</evidence>
<dbReference type="GO" id="GO:0005737">
    <property type="term" value="C:cytoplasm"/>
    <property type="evidence" value="ECO:0007669"/>
    <property type="project" value="UniProtKB-SubCell"/>
</dbReference>
<evidence type="ECO:0000256" key="11">
    <source>
        <dbReference type="ARBA" id="ARBA00022723"/>
    </source>
</evidence>
<evidence type="ECO:0000256" key="1">
    <source>
        <dbReference type="ARBA" id="ARBA00001718"/>
    </source>
</evidence>
<dbReference type="InterPro" id="IPR033739">
    <property type="entry name" value="M10A_MMP"/>
</dbReference>
<feature type="domain" description="Peptidase metallopeptidase" evidence="22">
    <location>
        <begin position="48"/>
        <end position="264"/>
    </location>
</feature>
<evidence type="ECO:0000256" key="5">
    <source>
        <dbReference type="ARBA" id="ARBA00010370"/>
    </source>
</evidence>
<evidence type="ECO:0000256" key="10">
    <source>
        <dbReference type="ARBA" id="ARBA00022670"/>
    </source>
</evidence>